<protein>
    <recommendedName>
        <fullName evidence="4">Alkaline proteinase inhibitor/ Outer membrane lipoprotein Omp19 domain-containing protein</fullName>
    </recommendedName>
</protein>
<evidence type="ECO:0000313" key="2">
    <source>
        <dbReference type="EMBL" id="APH73828.1"/>
    </source>
</evidence>
<dbReference type="SUPFAM" id="SSF50882">
    <property type="entry name" value="beta-Barrel protease inhibitors"/>
    <property type="match status" value="1"/>
</dbReference>
<dbReference type="GO" id="GO:0004866">
    <property type="term" value="F:endopeptidase inhibitor activity"/>
    <property type="evidence" value="ECO:0007669"/>
    <property type="project" value="InterPro"/>
</dbReference>
<evidence type="ECO:0008006" key="4">
    <source>
        <dbReference type="Google" id="ProtNLM"/>
    </source>
</evidence>
<keyword evidence="3" id="KW-1185">Reference proteome</keyword>
<organism evidence="2 3">
    <name type="scientific">Aquibium oceanicum</name>
    <dbReference type="NCBI Taxonomy" id="1670800"/>
    <lineage>
        <taxon>Bacteria</taxon>
        <taxon>Pseudomonadati</taxon>
        <taxon>Pseudomonadota</taxon>
        <taxon>Alphaproteobacteria</taxon>
        <taxon>Hyphomicrobiales</taxon>
        <taxon>Phyllobacteriaceae</taxon>
        <taxon>Aquibium</taxon>
    </lineage>
</organism>
<evidence type="ECO:0000313" key="3">
    <source>
        <dbReference type="Proteomes" id="UP000182840"/>
    </source>
</evidence>
<feature type="region of interest" description="Disordered" evidence="1">
    <location>
        <begin position="1"/>
        <end position="20"/>
    </location>
</feature>
<accession>A0A1L3SWQ3</accession>
<dbReference type="EMBL" id="CP018171">
    <property type="protein sequence ID" value="APH73828.1"/>
    <property type="molecule type" value="Genomic_DNA"/>
</dbReference>
<dbReference type="Proteomes" id="UP000182840">
    <property type="component" value="Chromosome"/>
</dbReference>
<gene>
    <name evidence="2" type="ORF">BSQ44_22420</name>
</gene>
<dbReference type="Gene3D" id="2.40.128.10">
    <property type="match status" value="1"/>
</dbReference>
<sequence>MAGTQLSAPESPAAAPETAAVADPDRFELQLVGVDGECRIERGAVEASGSHDLLLDPRCAALYPALAQASTWHDRADGGVSLASASGEPVVVFAVADGLDFESIEPASPIITLKSAD</sequence>
<evidence type="ECO:0000256" key="1">
    <source>
        <dbReference type="SAM" id="MobiDB-lite"/>
    </source>
</evidence>
<name>A0A1L3SWQ3_9HYPH</name>
<reference evidence="3" key="1">
    <citation type="submission" date="2016-11" db="EMBL/GenBank/DDBJ databases">
        <title>Mesorhizobium oceanicum sp. nov., isolated from deep seawater in South China Sea.</title>
        <authorList>
            <person name="Fu G.-Y."/>
        </authorList>
    </citation>
    <scope>NUCLEOTIDE SEQUENCE [LARGE SCALE GENOMIC DNA]</scope>
    <source>
        <strain evidence="3">B7</strain>
    </source>
</reference>
<dbReference type="AlphaFoldDB" id="A0A1L3SWQ3"/>
<proteinExistence type="predicted"/>
<dbReference type="InterPro" id="IPR016085">
    <property type="entry name" value="Protease_inh_B-barrel_dom"/>
</dbReference>
<feature type="compositionally biased region" description="Low complexity" evidence="1">
    <location>
        <begin position="7"/>
        <end position="20"/>
    </location>
</feature>
<dbReference type="KEGG" id="meso:BSQ44_22420"/>